<evidence type="ECO:0000313" key="6">
    <source>
        <dbReference type="Proteomes" id="UP000735302"/>
    </source>
</evidence>
<dbReference type="GO" id="GO:0006508">
    <property type="term" value="P:proteolysis"/>
    <property type="evidence" value="ECO:0007669"/>
    <property type="project" value="UniProtKB-KW"/>
</dbReference>
<keyword evidence="6" id="KW-1185">Reference proteome</keyword>
<organism evidence="5 6">
    <name type="scientific">Plakobranchus ocellatus</name>
    <dbReference type="NCBI Taxonomy" id="259542"/>
    <lineage>
        <taxon>Eukaryota</taxon>
        <taxon>Metazoa</taxon>
        <taxon>Spiralia</taxon>
        <taxon>Lophotrochozoa</taxon>
        <taxon>Mollusca</taxon>
        <taxon>Gastropoda</taxon>
        <taxon>Heterobranchia</taxon>
        <taxon>Euthyneura</taxon>
        <taxon>Panpulmonata</taxon>
        <taxon>Sacoglossa</taxon>
        <taxon>Placobranchoidea</taxon>
        <taxon>Plakobranchidae</taxon>
        <taxon>Plakobranchus</taxon>
    </lineage>
</organism>
<dbReference type="EMBL" id="BLXT01002238">
    <property type="protein sequence ID" value="GFN92320.1"/>
    <property type="molecule type" value="Genomic_DNA"/>
</dbReference>
<evidence type="ECO:0000256" key="4">
    <source>
        <dbReference type="ARBA" id="ARBA00023049"/>
    </source>
</evidence>
<dbReference type="PANTHER" id="PTHR31817:SF0">
    <property type="entry name" value="CHROMOSOME UNDETERMINED SCAFFOLD_67, WHOLE GENOME SHOTGUN SEQUENCE"/>
    <property type="match status" value="1"/>
</dbReference>
<evidence type="ECO:0000256" key="2">
    <source>
        <dbReference type="ARBA" id="ARBA00022670"/>
    </source>
</evidence>
<keyword evidence="4" id="KW-0482">Metalloprotease</keyword>
<sequence>MFYRRYRQSVNLMGRPDSISYAVSSSVTNSAQSVTVFNMQQYQSGKICAVPGIPLTDRPRKKRKKRIMVKQRKSLNESNLTSHCVLPCQRSVSSLSDSFISTKPEGAKTKRLPRIMSPSRLDELAAPSNRQNMLSMSLVIKNNERKKKLPLLVAIKPENERSEKERFMRASFNYNPYFVYKGEADNAIMDKFRDPSNKYLTQAILIMEKAIGHFGSYENFEEITGGKILNRSQIYLLVKRYISREELEDEVVINLSEDLLSRGSMSRAKGKAVLSVRSVNLREHWAEGLLRHELGTHYLRSCNNRYQPWYSCRVRRELAMEPMNPTEEGLASLHSVLFREKPFLWRAALLYYTTYMASKLSFKELFSDLEKFVYSPNVRWDYCLRAKRGQVDTSRPGSFCKDQVYLEGLLQLLKRRRILDFPLLVRLGKVSFEDVNRESVTELANLTNTRIPWFMEDLTVYHRQLDHIAHTNGLTDNILSTVD</sequence>
<keyword evidence="3" id="KW-0378">Hydrolase</keyword>
<protein>
    <recommendedName>
        <fullName evidence="7">KIAA0895</fullName>
    </recommendedName>
</protein>
<gene>
    <name evidence="5" type="ORF">PoB_001882600</name>
</gene>
<keyword evidence="2" id="KW-0645">Protease</keyword>
<dbReference type="SMART" id="SM01154">
    <property type="entry name" value="DUF1704"/>
    <property type="match status" value="1"/>
</dbReference>
<evidence type="ECO:0008006" key="7">
    <source>
        <dbReference type="Google" id="ProtNLM"/>
    </source>
</evidence>
<accession>A0AAV3ZCF6</accession>
<evidence type="ECO:0000256" key="3">
    <source>
        <dbReference type="ARBA" id="ARBA00022801"/>
    </source>
</evidence>
<comment type="cofactor">
    <cofactor evidence="1">
        <name>Zn(2+)</name>
        <dbReference type="ChEBI" id="CHEBI:29105"/>
    </cofactor>
</comment>
<evidence type="ECO:0000313" key="5">
    <source>
        <dbReference type="EMBL" id="GFN92320.1"/>
    </source>
</evidence>
<dbReference type="GO" id="GO:0008237">
    <property type="term" value="F:metallopeptidase activity"/>
    <property type="evidence" value="ECO:0007669"/>
    <property type="project" value="UniProtKB-KW"/>
</dbReference>
<dbReference type="Proteomes" id="UP000735302">
    <property type="component" value="Unassembled WGS sequence"/>
</dbReference>
<dbReference type="PANTHER" id="PTHR31817">
    <property type="match status" value="1"/>
</dbReference>
<evidence type="ECO:0000256" key="1">
    <source>
        <dbReference type="ARBA" id="ARBA00001947"/>
    </source>
</evidence>
<dbReference type="AlphaFoldDB" id="A0AAV3ZCF6"/>
<proteinExistence type="predicted"/>
<reference evidence="5 6" key="1">
    <citation type="journal article" date="2021" name="Elife">
        <title>Chloroplast acquisition without the gene transfer in kleptoplastic sea slugs, Plakobranchus ocellatus.</title>
        <authorList>
            <person name="Maeda T."/>
            <person name="Takahashi S."/>
            <person name="Yoshida T."/>
            <person name="Shimamura S."/>
            <person name="Takaki Y."/>
            <person name="Nagai Y."/>
            <person name="Toyoda A."/>
            <person name="Suzuki Y."/>
            <person name="Arimoto A."/>
            <person name="Ishii H."/>
            <person name="Satoh N."/>
            <person name="Nishiyama T."/>
            <person name="Hasebe M."/>
            <person name="Maruyama T."/>
            <person name="Minagawa J."/>
            <person name="Obokata J."/>
            <person name="Shigenobu S."/>
        </authorList>
    </citation>
    <scope>NUCLEOTIDE SEQUENCE [LARGE SCALE GENOMIC DNA]</scope>
</reference>
<name>A0AAV3ZCF6_9GAST</name>
<dbReference type="InterPro" id="IPR012548">
    <property type="entry name" value="MATCAP"/>
</dbReference>
<dbReference type="Pfam" id="PF08014">
    <property type="entry name" value="MATCAP"/>
    <property type="match status" value="1"/>
</dbReference>
<comment type="caution">
    <text evidence="5">The sequence shown here is derived from an EMBL/GenBank/DDBJ whole genome shotgun (WGS) entry which is preliminary data.</text>
</comment>